<reference evidence="1" key="1">
    <citation type="submission" date="2014-05" db="EMBL/GenBank/DDBJ databases">
        <title>The transcriptome of the halophilic microalga Tetraselmis sp. GSL018 isolated from the Great Salt Lake, Utah.</title>
        <authorList>
            <person name="Jinkerson R.E."/>
            <person name="D'Adamo S."/>
            <person name="Posewitz M.C."/>
        </authorList>
    </citation>
    <scope>NUCLEOTIDE SEQUENCE</scope>
    <source>
        <strain evidence="1">GSL018</strain>
    </source>
</reference>
<accession>A0A061SIJ4</accession>
<proteinExistence type="predicted"/>
<organism evidence="1">
    <name type="scientific">Tetraselmis sp. GSL018</name>
    <dbReference type="NCBI Taxonomy" id="582737"/>
    <lineage>
        <taxon>Eukaryota</taxon>
        <taxon>Viridiplantae</taxon>
        <taxon>Chlorophyta</taxon>
        <taxon>core chlorophytes</taxon>
        <taxon>Chlorodendrophyceae</taxon>
        <taxon>Chlorodendrales</taxon>
        <taxon>Chlorodendraceae</taxon>
        <taxon>Tetraselmis</taxon>
    </lineage>
</organism>
<dbReference type="AlphaFoldDB" id="A0A061SIJ4"/>
<gene>
    <name evidence="1" type="ORF">TSPGSL018_4654</name>
</gene>
<evidence type="ECO:0000313" key="1">
    <source>
        <dbReference type="EMBL" id="JAC82884.1"/>
    </source>
</evidence>
<name>A0A061SIJ4_9CHLO</name>
<dbReference type="EMBL" id="GBEZ01002146">
    <property type="protein sequence ID" value="JAC82884.1"/>
    <property type="molecule type" value="Transcribed_RNA"/>
</dbReference>
<protein>
    <submittedName>
        <fullName evidence="1">Uncharacterized protein</fullName>
    </submittedName>
</protein>
<sequence>MFDFSITNSQTGHPKFSMCFKDTGQRLAGDGTS</sequence>